<dbReference type="SMART" id="SM00320">
    <property type="entry name" value="WD40"/>
    <property type="match status" value="3"/>
</dbReference>
<dbReference type="PANTHER" id="PTHR19848">
    <property type="entry name" value="WD40 REPEAT PROTEIN"/>
    <property type="match status" value="1"/>
</dbReference>
<dbReference type="PROSITE" id="PS50294">
    <property type="entry name" value="WD_REPEATS_REGION"/>
    <property type="match status" value="1"/>
</dbReference>
<dbReference type="Gene3D" id="2.130.10.10">
    <property type="entry name" value="YVTN repeat-like/Quinoprotein amine dehydrogenase"/>
    <property type="match status" value="1"/>
</dbReference>
<sequence length="225" mass="24635">MGGDLRKCSFIKLEAHQNRVMTCVWCNKKGLLATSGNDGTIRVWNVTKKQYSLQQTCVLNKLEGDSEESLGSPSDLSLSLVCWSISGKYLAGATEKMVNIWQVNGGKGLLDLQPHWVSALAWPEEGPAAAWTGDAPELLLIGRMDGSLGLIEVVDISTMHRLELEHCYRKDVSVACLAWFSEDRPFAVGYSDGKLLIGTKEPLEKGGIVLVDAHKVESIKAIFCI</sequence>
<keyword evidence="3" id="KW-0677">Repeat</keyword>
<dbReference type="AlphaFoldDB" id="A0A8B9LWP9"/>
<dbReference type="Pfam" id="PF00400">
    <property type="entry name" value="WD40"/>
    <property type="match status" value="1"/>
</dbReference>
<reference evidence="6" key="1">
    <citation type="submission" date="2025-08" db="UniProtKB">
        <authorList>
            <consortium name="Ensembl"/>
        </authorList>
    </citation>
    <scope>IDENTIFICATION</scope>
</reference>
<evidence type="ECO:0000256" key="1">
    <source>
        <dbReference type="ARBA" id="ARBA00004123"/>
    </source>
</evidence>
<dbReference type="InterPro" id="IPR015943">
    <property type="entry name" value="WD40/YVTN_repeat-like_dom_sf"/>
</dbReference>
<evidence type="ECO:0000256" key="4">
    <source>
        <dbReference type="ARBA" id="ARBA00023242"/>
    </source>
</evidence>
<keyword evidence="7" id="KW-1185">Reference proteome</keyword>
<organism evidence="6 7">
    <name type="scientific">Accipiter nisus</name>
    <name type="common">Eurasian sparrowhawk</name>
    <dbReference type="NCBI Taxonomy" id="211598"/>
    <lineage>
        <taxon>Eukaryota</taxon>
        <taxon>Metazoa</taxon>
        <taxon>Chordata</taxon>
        <taxon>Craniata</taxon>
        <taxon>Vertebrata</taxon>
        <taxon>Euteleostomi</taxon>
        <taxon>Archelosauria</taxon>
        <taxon>Archosauria</taxon>
        <taxon>Dinosauria</taxon>
        <taxon>Saurischia</taxon>
        <taxon>Theropoda</taxon>
        <taxon>Coelurosauria</taxon>
        <taxon>Aves</taxon>
        <taxon>Neognathae</taxon>
        <taxon>Neoaves</taxon>
        <taxon>Telluraves</taxon>
        <taxon>Accipitrimorphae</taxon>
        <taxon>Accipitriformes</taxon>
        <taxon>Accipitridae</taxon>
        <taxon>Accipitrinae</taxon>
        <taxon>Accipiter</taxon>
    </lineage>
</organism>
<dbReference type="SUPFAM" id="SSF50978">
    <property type="entry name" value="WD40 repeat-like"/>
    <property type="match status" value="1"/>
</dbReference>
<evidence type="ECO:0000313" key="6">
    <source>
        <dbReference type="Ensembl" id="ENSANIP00000000257.1"/>
    </source>
</evidence>
<dbReference type="PANTHER" id="PTHR19848:SF0">
    <property type="entry name" value="NOTCHLESS PROTEIN HOMOLOG 1"/>
    <property type="match status" value="1"/>
</dbReference>
<reference evidence="6" key="2">
    <citation type="submission" date="2025-09" db="UniProtKB">
        <authorList>
            <consortium name="Ensembl"/>
        </authorList>
    </citation>
    <scope>IDENTIFICATION</scope>
</reference>
<feature type="repeat" description="WD" evidence="5">
    <location>
        <begin position="13"/>
        <end position="54"/>
    </location>
</feature>
<dbReference type="InterPro" id="IPR019775">
    <property type="entry name" value="WD40_repeat_CS"/>
</dbReference>
<evidence type="ECO:0000256" key="5">
    <source>
        <dbReference type="PROSITE-ProRule" id="PRU00221"/>
    </source>
</evidence>
<evidence type="ECO:0000256" key="2">
    <source>
        <dbReference type="ARBA" id="ARBA00022574"/>
    </source>
</evidence>
<evidence type="ECO:0000313" key="7">
    <source>
        <dbReference type="Proteomes" id="UP000694541"/>
    </source>
</evidence>
<protein>
    <submittedName>
        <fullName evidence="6">Uncharacterized protein</fullName>
    </submittedName>
</protein>
<dbReference type="InterPro" id="IPR001680">
    <property type="entry name" value="WD40_rpt"/>
</dbReference>
<dbReference type="PROSITE" id="PS00678">
    <property type="entry name" value="WD_REPEATS_1"/>
    <property type="match status" value="1"/>
</dbReference>
<dbReference type="GO" id="GO:0005730">
    <property type="term" value="C:nucleolus"/>
    <property type="evidence" value="ECO:0007669"/>
    <property type="project" value="TreeGrafter"/>
</dbReference>
<comment type="subcellular location">
    <subcellularLocation>
        <location evidence="1">Nucleus</location>
    </subcellularLocation>
</comment>
<dbReference type="Proteomes" id="UP000694541">
    <property type="component" value="Unplaced"/>
</dbReference>
<proteinExistence type="predicted"/>
<dbReference type="InterPro" id="IPR036322">
    <property type="entry name" value="WD40_repeat_dom_sf"/>
</dbReference>
<dbReference type="GO" id="GO:0000027">
    <property type="term" value="P:ribosomal large subunit assembly"/>
    <property type="evidence" value="ECO:0007669"/>
    <property type="project" value="TreeGrafter"/>
</dbReference>
<keyword evidence="4" id="KW-0539">Nucleus</keyword>
<evidence type="ECO:0000256" key="3">
    <source>
        <dbReference type="ARBA" id="ARBA00022737"/>
    </source>
</evidence>
<keyword evidence="2 5" id="KW-0853">WD repeat</keyword>
<dbReference type="PROSITE" id="PS50082">
    <property type="entry name" value="WD_REPEATS_2"/>
    <property type="match status" value="1"/>
</dbReference>
<dbReference type="Ensembl" id="ENSANIT00000000264.1">
    <property type="protein sequence ID" value="ENSANIP00000000257.1"/>
    <property type="gene ID" value="ENSANIG00000000196.1"/>
</dbReference>
<name>A0A8B9LWP9_9AVES</name>
<accession>A0A8B9LWP9</accession>